<feature type="transmembrane region" description="Helical" evidence="1">
    <location>
        <begin position="145"/>
        <end position="162"/>
    </location>
</feature>
<evidence type="ECO:0000313" key="3">
    <source>
        <dbReference type="Proteomes" id="UP000826651"/>
    </source>
</evidence>
<reference evidence="2 3" key="1">
    <citation type="submission" date="2021-04" db="EMBL/GenBank/DDBJ databases">
        <title>Ruania sp. nov., isolated from sandy soil of mangrove forest.</title>
        <authorList>
            <person name="Ge X."/>
            <person name="Huang R."/>
            <person name="Liu W."/>
        </authorList>
    </citation>
    <scope>NUCLEOTIDE SEQUENCE [LARGE SCALE GENOMIC DNA]</scope>
    <source>
        <strain evidence="2 3">N2-46</strain>
    </source>
</reference>
<organism evidence="2 3">
    <name type="scientific">Occultella gossypii</name>
    <dbReference type="NCBI Taxonomy" id="2800820"/>
    <lineage>
        <taxon>Bacteria</taxon>
        <taxon>Bacillati</taxon>
        <taxon>Actinomycetota</taxon>
        <taxon>Actinomycetes</taxon>
        <taxon>Micrococcales</taxon>
        <taxon>Ruaniaceae</taxon>
        <taxon>Occultella</taxon>
    </lineage>
</organism>
<sequence length="194" mass="19832">MDQPRPSPADPRSDAAGTLADLDAIGRRADRAYRAPVTGAPLVGWGIAWAVGYPALGHLDLPWALVVGALATAVGLVATFAGREPGVSNPGAGRLRGAWFLVLAASPFLVQVVSPLEPWRLALFLGALWGVAMAIYAIMTADRALLAVSGGSVVLAAVVTVPEGISPLLVYGLGTGIALLVLGIVRATPVRSGR</sequence>
<dbReference type="RefSeq" id="WP_223405681.1">
    <property type="nucleotide sequence ID" value="NZ_JAGSHT010000010.1"/>
</dbReference>
<gene>
    <name evidence="2" type="ORF">KCQ71_10795</name>
</gene>
<comment type="caution">
    <text evidence="2">The sequence shown here is derived from an EMBL/GenBank/DDBJ whole genome shotgun (WGS) entry which is preliminary data.</text>
</comment>
<protein>
    <submittedName>
        <fullName evidence="2">Uncharacterized protein</fullName>
    </submittedName>
</protein>
<evidence type="ECO:0000256" key="1">
    <source>
        <dbReference type="SAM" id="Phobius"/>
    </source>
</evidence>
<feature type="transmembrane region" description="Helical" evidence="1">
    <location>
        <begin position="168"/>
        <end position="185"/>
    </location>
</feature>
<keyword evidence="1" id="KW-0472">Membrane</keyword>
<dbReference type="EMBL" id="JAGSHT010000010">
    <property type="protein sequence ID" value="MBZ2196643.1"/>
    <property type="molecule type" value="Genomic_DNA"/>
</dbReference>
<evidence type="ECO:0000313" key="2">
    <source>
        <dbReference type="EMBL" id="MBZ2196643.1"/>
    </source>
</evidence>
<dbReference type="Proteomes" id="UP000826651">
    <property type="component" value="Unassembled WGS sequence"/>
</dbReference>
<feature type="transmembrane region" description="Helical" evidence="1">
    <location>
        <begin position="37"/>
        <end position="56"/>
    </location>
</feature>
<feature type="transmembrane region" description="Helical" evidence="1">
    <location>
        <begin position="62"/>
        <end position="81"/>
    </location>
</feature>
<feature type="transmembrane region" description="Helical" evidence="1">
    <location>
        <begin position="119"/>
        <end position="138"/>
    </location>
</feature>
<keyword evidence="1" id="KW-1133">Transmembrane helix</keyword>
<feature type="transmembrane region" description="Helical" evidence="1">
    <location>
        <begin position="93"/>
        <end position="113"/>
    </location>
</feature>
<keyword evidence="3" id="KW-1185">Reference proteome</keyword>
<proteinExistence type="predicted"/>
<keyword evidence="1" id="KW-0812">Transmembrane</keyword>
<name>A0ABS7SBK2_9MICO</name>
<accession>A0ABS7SBK2</accession>